<gene>
    <name evidence="11" type="ORF">PTTT1_LOCUS18167</name>
</gene>
<evidence type="ECO:0000256" key="6">
    <source>
        <dbReference type="ARBA" id="ARBA00022989"/>
    </source>
</evidence>
<evidence type="ECO:0000256" key="2">
    <source>
        <dbReference type="ARBA" id="ARBA00009187"/>
    </source>
</evidence>
<accession>A0A8J9TB07</accession>
<keyword evidence="5 10" id="KW-0256">Endoplasmic reticulum</keyword>
<comment type="subcellular location">
    <subcellularLocation>
        <location evidence="1 10">Endoplasmic reticulum membrane</location>
        <topology evidence="1 10">Multi-pass membrane protein</topology>
    </subcellularLocation>
</comment>
<keyword evidence="7 10" id="KW-0445">Lipid transport</keyword>
<comment type="function">
    <text evidence="10">Regulates also the sphingolipid metabolism.</text>
</comment>
<keyword evidence="3 10" id="KW-0813">Transport</keyword>
<keyword evidence="9 10" id="KW-0472">Membrane</keyword>
<evidence type="ECO:0000256" key="8">
    <source>
        <dbReference type="ARBA" id="ARBA00023098"/>
    </source>
</evidence>
<dbReference type="Proteomes" id="UP000836788">
    <property type="component" value="Chromosome 16"/>
</dbReference>
<comment type="similarity">
    <text evidence="2 10">Belongs to the ARV1 family.</text>
</comment>
<dbReference type="PANTHER" id="PTHR14467:SF0">
    <property type="entry name" value="PROTEIN ARV1"/>
    <property type="match status" value="1"/>
</dbReference>
<evidence type="ECO:0000256" key="5">
    <source>
        <dbReference type="ARBA" id="ARBA00022824"/>
    </source>
</evidence>
<dbReference type="GO" id="GO:0005789">
    <property type="term" value="C:endoplasmic reticulum membrane"/>
    <property type="evidence" value="ECO:0007669"/>
    <property type="project" value="UniProtKB-SubCell"/>
</dbReference>
<name>A0A8J9TB07_PHATR</name>
<dbReference type="Pfam" id="PF04161">
    <property type="entry name" value="Arv1"/>
    <property type="match status" value="1"/>
</dbReference>
<evidence type="ECO:0000256" key="4">
    <source>
        <dbReference type="ARBA" id="ARBA00022692"/>
    </source>
</evidence>
<evidence type="ECO:0000313" key="11">
    <source>
        <dbReference type="EMBL" id="CAG9281981.1"/>
    </source>
</evidence>
<dbReference type="GO" id="GO:0016125">
    <property type="term" value="P:sterol metabolic process"/>
    <property type="evidence" value="ECO:0007669"/>
    <property type="project" value="UniProtKB-UniRule"/>
</dbReference>
<proteinExistence type="inferred from homology"/>
<dbReference type="GO" id="GO:0097036">
    <property type="term" value="P:regulation of plasma membrane sterol distribution"/>
    <property type="evidence" value="ECO:0007669"/>
    <property type="project" value="UniProtKB-UniRule"/>
</dbReference>
<sequence length="324" mass="36460">MKPIGEKLTGVEEAEQPFYNPTKYRCVHCLAPATALYKQYASASSTSLSLKLEICVRCHQVVDPYAEREVLLVALDLIALRPEAYRHVLCNRIQPNYHENGNSVLQAQTQQATNSRLCQKWLQYVSSSRILHAYLLWEAWRYERETKQPSISPLQFLYFLSLSFVELVSFSGPIVAVVLWLAGAKKSRNSIGAPSSTALRWEVVALFVALVLPTSFHALTVLIQVWENTPTVRALGALMTLLYQNMAVQTIVMAAQVDRAKDKNMIGRRVYESLWRTHLWAMAAGLLTRWILLLAVSAMLPSGTNTPCTGWRWTTSDGTSLCLL</sequence>
<keyword evidence="4 10" id="KW-0812">Transmembrane</keyword>
<evidence type="ECO:0000256" key="9">
    <source>
        <dbReference type="ARBA" id="ARBA00023136"/>
    </source>
</evidence>
<keyword evidence="10" id="KW-0746">Sphingolipid metabolism</keyword>
<dbReference type="PANTHER" id="PTHR14467">
    <property type="entry name" value="ARV1"/>
    <property type="match status" value="1"/>
</dbReference>
<comment type="function">
    <text evidence="10">Mediator of sterol homeostasis involved in sterol uptake, trafficking and distribution into membranes.</text>
</comment>
<dbReference type="GO" id="GO:0032541">
    <property type="term" value="C:cortical endoplasmic reticulum"/>
    <property type="evidence" value="ECO:0007669"/>
    <property type="project" value="TreeGrafter"/>
</dbReference>
<keyword evidence="8 10" id="KW-0443">Lipid metabolism</keyword>
<dbReference type="AlphaFoldDB" id="A0A8J9TB07"/>
<evidence type="ECO:0000256" key="10">
    <source>
        <dbReference type="RuleBase" id="RU368065"/>
    </source>
</evidence>
<dbReference type="GO" id="GO:0005794">
    <property type="term" value="C:Golgi apparatus"/>
    <property type="evidence" value="ECO:0007669"/>
    <property type="project" value="TreeGrafter"/>
</dbReference>
<dbReference type="GO" id="GO:0006665">
    <property type="term" value="P:sphingolipid metabolic process"/>
    <property type="evidence" value="ECO:0007669"/>
    <property type="project" value="UniProtKB-UniRule"/>
</dbReference>
<dbReference type="EMBL" id="OU594957">
    <property type="protein sequence ID" value="CAG9281981.1"/>
    <property type="molecule type" value="Genomic_DNA"/>
</dbReference>
<dbReference type="InterPro" id="IPR007290">
    <property type="entry name" value="Arv1"/>
</dbReference>
<keyword evidence="6 10" id="KW-1133">Transmembrane helix</keyword>
<evidence type="ECO:0000256" key="7">
    <source>
        <dbReference type="ARBA" id="ARBA00023055"/>
    </source>
</evidence>
<protein>
    <recommendedName>
        <fullName evidence="10">Protein ARV</fullName>
    </recommendedName>
</protein>
<organism evidence="11">
    <name type="scientific">Phaeodactylum tricornutum</name>
    <name type="common">Diatom</name>
    <dbReference type="NCBI Taxonomy" id="2850"/>
    <lineage>
        <taxon>Eukaryota</taxon>
        <taxon>Sar</taxon>
        <taxon>Stramenopiles</taxon>
        <taxon>Ochrophyta</taxon>
        <taxon>Bacillariophyta</taxon>
        <taxon>Bacillariophyceae</taxon>
        <taxon>Bacillariophycidae</taxon>
        <taxon>Naviculales</taxon>
        <taxon>Phaeodactylaceae</taxon>
        <taxon>Phaeodactylum</taxon>
    </lineage>
</organism>
<reference evidence="11" key="1">
    <citation type="submission" date="2022-02" db="EMBL/GenBank/DDBJ databases">
        <authorList>
            <person name="Giguere J D."/>
        </authorList>
    </citation>
    <scope>NUCLEOTIDE SEQUENCE</scope>
    <source>
        <strain evidence="11">CCAP 1055/1</strain>
    </source>
</reference>
<feature type="transmembrane region" description="Helical" evidence="10">
    <location>
        <begin position="156"/>
        <end position="182"/>
    </location>
</feature>
<evidence type="ECO:0000256" key="3">
    <source>
        <dbReference type="ARBA" id="ARBA00022448"/>
    </source>
</evidence>
<feature type="transmembrane region" description="Helical" evidence="10">
    <location>
        <begin position="232"/>
        <end position="257"/>
    </location>
</feature>
<dbReference type="GO" id="GO:0032366">
    <property type="term" value="P:intracellular sterol transport"/>
    <property type="evidence" value="ECO:0007669"/>
    <property type="project" value="UniProtKB-UniRule"/>
</dbReference>
<feature type="transmembrane region" description="Helical" evidence="10">
    <location>
        <begin position="203"/>
        <end position="226"/>
    </location>
</feature>
<feature type="transmembrane region" description="Helical" evidence="10">
    <location>
        <begin position="278"/>
        <end position="300"/>
    </location>
</feature>
<evidence type="ECO:0000256" key="1">
    <source>
        <dbReference type="ARBA" id="ARBA00004477"/>
    </source>
</evidence>